<proteinExistence type="predicted"/>
<evidence type="ECO:0000313" key="1">
    <source>
        <dbReference type="EMBL" id="OKP03906.1"/>
    </source>
</evidence>
<dbReference type="Proteomes" id="UP000186268">
    <property type="component" value="Unassembled WGS sequence"/>
</dbReference>
<dbReference type="STRING" id="1873482.Xedl_01424"/>
<dbReference type="EMBL" id="MKGQ01000007">
    <property type="protein sequence ID" value="OKP03906.1"/>
    <property type="molecule type" value="Genomic_DNA"/>
</dbReference>
<accession>A0A1Q5TUJ3</accession>
<evidence type="ECO:0000313" key="2">
    <source>
        <dbReference type="Proteomes" id="UP000186268"/>
    </source>
</evidence>
<dbReference type="AlphaFoldDB" id="A0A1Q5TUJ3"/>
<dbReference type="InterPro" id="IPR035232">
    <property type="entry name" value="DUF5347"/>
</dbReference>
<dbReference type="Pfam" id="PF17282">
    <property type="entry name" value="DUF5347"/>
    <property type="match status" value="1"/>
</dbReference>
<reference evidence="1 2" key="1">
    <citation type="submission" date="2016-09" db="EMBL/GenBank/DDBJ databases">
        <title>Xenorhabdus thuongxuanensis sp. nov. and Xenorhabdus eapokensis sp. nov., isolated from Steinernema species.</title>
        <authorList>
            <person name="Kaempfer P."/>
            <person name="Tobias N.J."/>
            <person name="Phan Ke L."/>
            <person name="Bode H.B."/>
            <person name="Glaeser S.P."/>
        </authorList>
    </citation>
    <scope>NUCLEOTIDE SEQUENCE [LARGE SCALE GENOMIC DNA]</scope>
    <source>
        <strain evidence="1 2">DL20</strain>
    </source>
</reference>
<dbReference type="RefSeq" id="WP_074023120.1">
    <property type="nucleotide sequence ID" value="NZ_CAWNAG010000180.1"/>
</dbReference>
<dbReference type="OrthoDB" id="6473374at2"/>
<protein>
    <submittedName>
        <fullName evidence="1">Phage-related protein</fullName>
    </submittedName>
</protein>
<keyword evidence="2" id="KW-1185">Reference proteome</keyword>
<name>A0A1Q5TUJ3_9GAMM</name>
<comment type="caution">
    <text evidence="1">The sequence shown here is derived from an EMBL/GenBank/DDBJ whole genome shotgun (WGS) entry which is preliminary data.</text>
</comment>
<gene>
    <name evidence="1" type="ORF">Xedl_01424</name>
</gene>
<organism evidence="1 2">
    <name type="scientific">Xenorhabdus eapokensis</name>
    <dbReference type="NCBI Taxonomy" id="1873482"/>
    <lineage>
        <taxon>Bacteria</taxon>
        <taxon>Pseudomonadati</taxon>
        <taxon>Pseudomonadota</taxon>
        <taxon>Gammaproteobacteria</taxon>
        <taxon>Enterobacterales</taxon>
        <taxon>Morganellaceae</taxon>
        <taxon>Xenorhabdus</taxon>
    </lineage>
</organism>
<sequence>MANTEPCRAVSLTLDEKIKGLNKTAELLAPIVYDIKKSNSQLADFIASMRDRTNNRVMNNEKLLHAMFYLAGFDKSRYNAKFSEFTEAEIRSLIRVINQFKTVAKELPNKLVMPNLIEH</sequence>